<evidence type="ECO:0000313" key="3">
    <source>
        <dbReference type="Proteomes" id="UP001159042"/>
    </source>
</evidence>
<dbReference type="EMBL" id="JANEYG010000146">
    <property type="protein sequence ID" value="KAJ8912108.1"/>
    <property type="molecule type" value="Genomic_DNA"/>
</dbReference>
<dbReference type="AlphaFoldDB" id="A0AAV8VDA1"/>
<evidence type="ECO:0000256" key="1">
    <source>
        <dbReference type="SAM" id="Phobius"/>
    </source>
</evidence>
<reference evidence="2 3" key="1">
    <citation type="journal article" date="2023" name="Insect Mol. Biol.">
        <title>Genome sequencing provides insights into the evolution of gene families encoding plant cell wall-degrading enzymes in longhorned beetles.</title>
        <authorList>
            <person name="Shin N.R."/>
            <person name="Okamura Y."/>
            <person name="Kirsch R."/>
            <person name="Pauchet Y."/>
        </authorList>
    </citation>
    <scope>NUCLEOTIDE SEQUENCE [LARGE SCALE GENOMIC DNA]</scope>
    <source>
        <strain evidence="2">EAD_L_NR</strain>
    </source>
</reference>
<accession>A0AAV8VDA1</accession>
<keyword evidence="1" id="KW-0472">Membrane</keyword>
<dbReference type="Gene3D" id="1.20.120.1770">
    <property type="match status" value="1"/>
</dbReference>
<sequence length="83" mass="9673">MTPSDVNFTHRHYEDENQWGCGSWLEYTLVIVLASILLLGSLALTLFWIIQYHGGFAWRENPEKQFNLHPNPVIHKFETASSR</sequence>
<evidence type="ECO:0000313" key="2">
    <source>
        <dbReference type="EMBL" id="KAJ8912108.1"/>
    </source>
</evidence>
<feature type="transmembrane region" description="Helical" evidence="1">
    <location>
        <begin position="27"/>
        <end position="50"/>
    </location>
</feature>
<keyword evidence="3" id="KW-1185">Reference proteome</keyword>
<keyword evidence="1" id="KW-1133">Transmembrane helix</keyword>
<gene>
    <name evidence="2" type="ORF">NQ315_005444</name>
</gene>
<keyword evidence="1" id="KW-0812">Transmembrane</keyword>
<comment type="caution">
    <text evidence="2">The sequence shown here is derived from an EMBL/GenBank/DDBJ whole genome shotgun (WGS) entry which is preliminary data.</text>
</comment>
<dbReference type="Proteomes" id="UP001159042">
    <property type="component" value="Unassembled WGS sequence"/>
</dbReference>
<organism evidence="2 3">
    <name type="scientific">Exocentrus adspersus</name>
    <dbReference type="NCBI Taxonomy" id="1586481"/>
    <lineage>
        <taxon>Eukaryota</taxon>
        <taxon>Metazoa</taxon>
        <taxon>Ecdysozoa</taxon>
        <taxon>Arthropoda</taxon>
        <taxon>Hexapoda</taxon>
        <taxon>Insecta</taxon>
        <taxon>Pterygota</taxon>
        <taxon>Neoptera</taxon>
        <taxon>Endopterygota</taxon>
        <taxon>Coleoptera</taxon>
        <taxon>Polyphaga</taxon>
        <taxon>Cucujiformia</taxon>
        <taxon>Chrysomeloidea</taxon>
        <taxon>Cerambycidae</taxon>
        <taxon>Lamiinae</taxon>
        <taxon>Acanthocinini</taxon>
        <taxon>Exocentrus</taxon>
    </lineage>
</organism>
<protein>
    <submittedName>
        <fullName evidence="2">Uncharacterized protein</fullName>
    </submittedName>
</protein>
<proteinExistence type="predicted"/>
<name>A0AAV8VDA1_9CUCU</name>